<name>V7PN00_PLAYE</name>
<feature type="compositionally biased region" description="Acidic residues" evidence="1">
    <location>
        <begin position="527"/>
        <end position="546"/>
    </location>
</feature>
<feature type="region of interest" description="Disordered" evidence="1">
    <location>
        <begin position="908"/>
        <end position="936"/>
    </location>
</feature>
<sequence>MTFKKRTNNNNNKSVIVDLRKNTIITEASNVKIKRKKKKNERLPDFSCLKKLIYEQKKDNFVHLFSFNDPKIKEKIDKFNSILENRKKHYSSETKKEDVIAKTFCETSTFGYTFIDKIQNLQNQDDINDLIQHDEEEDGDEEFSDEENETDGQANERSGIKRRNEISEKYISYEKSGKEKDGHYADNNSICSNNNNNDNDNNNNNNNSNNNRWSEKGIFNKKCIVNMKKKDKMLDQLKSTFDEFKINTLTIQQKPIHVIDENGKKKKKLFIFNMNNNNGGKNKNEKRRIQIIYDKNENRNSEIKTQNKTNRNTLNENSLYNIDQTKEPDENIIDLVNKINDQKESYLYFAVKDNNLLLNQNNDYFSIMMHYLCERSINTNIQMLYYIIMKPRNMDMLLYLILTYYKFSFTDILEQFENISINNIIESAFEEISLYDYYYYFFHTLEVSHEQYYMSLELFNGMKMMINKYNFFLNRMHRNSIFAKAKFVLGMGDIQNVKDVFLTRSSAIQDKGDVPNEPDKEAVPNEPNEEDVPNEPDAEDAEDAEDANGLSRKNGTLQYILNTKMDFINYQQNNFFSETHWNEIDNYNHLSSLDKLVYFTKDLYYKFTKKNIKNKLKEITCEQKHYDKIQIIEHCKKNIPSYKKNVQYMNFLGVYSHSFIWQIYCTQLEIFCVLKFKRILSINMHNDSRFEKLKQFFCNPTGQDPKKGAEDGPNGANGANGAKHAKASQVEYYKQNYEHVYDLKRIEKEMNKTLEILKNYVEKNKIENIFFPISIEINNELIEKTKYINGTPLNEFIYNEFLSGIDLKLRVFKLKCIIIKIIKIILKLLNLNILITLKCSRIFLKEDSLILNIGGPLGLLSKDALNFVLYDIDETIAIKTYSKNIFYYIPPEIKANLKKCNPQFGSNHNNGGSGGGSGGGSDGGSDASKGPAGDNLLANSQTNTDGNYCNAFYFQDKIKLQKAYSYMIGRIFEETLIDTFTGDKFDYLNFDEEIKDFLMCCLEENVENREPIEKLLTHKCFSDCFDLYINIYDDNINSYKNDKEKAIRLKDLNYINHFDYNIFTIPSDHSSADFSFSDSRQLNTSSQCTVSNS</sequence>
<keyword evidence="3" id="KW-1185">Reference proteome</keyword>
<feature type="compositionally biased region" description="Gly residues" evidence="1">
    <location>
        <begin position="911"/>
        <end position="923"/>
    </location>
</feature>
<feature type="compositionally biased region" description="Low complexity" evidence="1">
    <location>
        <begin position="186"/>
        <end position="211"/>
    </location>
</feature>
<proteinExistence type="predicted"/>
<reference evidence="2 3" key="1">
    <citation type="submission" date="2013-11" db="EMBL/GenBank/DDBJ databases">
        <title>The Genome Sequence of Plasmodium yoelii 17X.</title>
        <authorList>
            <consortium name="The Broad Institute Genomics Platform"/>
            <consortium name="The Broad Institute Genome Sequencing Center for Infectious Disease"/>
            <person name="Neafsey D."/>
            <person name="Adams J."/>
            <person name="Walker B."/>
            <person name="Young S.K."/>
            <person name="Zeng Q."/>
            <person name="Gargeya S."/>
            <person name="Fitzgerald M."/>
            <person name="Haas B."/>
            <person name="Abouelleil A."/>
            <person name="Alvarado L."/>
            <person name="Chapman S.B."/>
            <person name="Gainer-Dewar J."/>
            <person name="Goldberg J."/>
            <person name="Griggs A."/>
            <person name="Gujja S."/>
            <person name="Hansen M."/>
            <person name="Howarth C."/>
            <person name="Imamovic A."/>
            <person name="Ireland A."/>
            <person name="Larimer J."/>
            <person name="McCowan C."/>
            <person name="Murphy C."/>
            <person name="Pearson M."/>
            <person name="Poon T.W."/>
            <person name="Priest M."/>
            <person name="Roberts A."/>
            <person name="Saif S."/>
            <person name="Shea T."/>
            <person name="Sykes S."/>
            <person name="Wortman J."/>
            <person name="Nusbaum C."/>
            <person name="Birren B."/>
        </authorList>
    </citation>
    <scope>NUCLEOTIDE SEQUENCE [LARGE SCALE GENOMIC DNA]</scope>
    <source>
        <strain evidence="2 3">17X</strain>
    </source>
</reference>
<feature type="region of interest" description="Disordered" evidence="1">
    <location>
        <begin position="135"/>
        <end position="163"/>
    </location>
</feature>
<dbReference type="EMBL" id="KI635766">
    <property type="protein sequence ID" value="ETB59708.1"/>
    <property type="molecule type" value="Genomic_DNA"/>
</dbReference>
<accession>V7PN00</accession>
<evidence type="ECO:0000256" key="1">
    <source>
        <dbReference type="SAM" id="MobiDB-lite"/>
    </source>
</evidence>
<feature type="region of interest" description="Disordered" evidence="1">
    <location>
        <begin position="509"/>
        <end position="549"/>
    </location>
</feature>
<feature type="region of interest" description="Disordered" evidence="1">
    <location>
        <begin position="175"/>
        <end position="214"/>
    </location>
</feature>
<evidence type="ECO:0000313" key="3">
    <source>
        <dbReference type="Proteomes" id="UP000018538"/>
    </source>
</evidence>
<feature type="compositionally biased region" description="Basic and acidic residues" evidence="1">
    <location>
        <begin position="175"/>
        <end position="184"/>
    </location>
</feature>
<dbReference type="OrthoDB" id="10252354at2759"/>
<evidence type="ECO:0008006" key="4">
    <source>
        <dbReference type="Google" id="ProtNLM"/>
    </source>
</evidence>
<feature type="compositionally biased region" description="Low complexity" evidence="1">
    <location>
        <begin position="924"/>
        <end position="934"/>
    </location>
</feature>
<feature type="compositionally biased region" description="Acidic residues" evidence="1">
    <location>
        <begin position="135"/>
        <end position="150"/>
    </location>
</feature>
<gene>
    <name evidence="2" type="ORF">YYC_03123</name>
</gene>
<organism evidence="2 3">
    <name type="scientific">Plasmodium yoelii 17X</name>
    <dbReference type="NCBI Taxonomy" id="1323249"/>
    <lineage>
        <taxon>Eukaryota</taxon>
        <taxon>Sar</taxon>
        <taxon>Alveolata</taxon>
        <taxon>Apicomplexa</taxon>
        <taxon>Aconoidasida</taxon>
        <taxon>Haemosporida</taxon>
        <taxon>Plasmodiidae</taxon>
        <taxon>Plasmodium</taxon>
        <taxon>Plasmodium (Vinckeia)</taxon>
    </lineage>
</organism>
<protein>
    <recommendedName>
        <fullName evidence="4">Protein kinase domain-containing protein</fullName>
    </recommendedName>
</protein>
<dbReference type="AlphaFoldDB" id="V7PN00"/>
<evidence type="ECO:0000313" key="2">
    <source>
        <dbReference type="EMBL" id="ETB59708.1"/>
    </source>
</evidence>
<dbReference type="Proteomes" id="UP000018538">
    <property type="component" value="Unassembled WGS sequence"/>
</dbReference>
<feature type="compositionally biased region" description="Basic and acidic residues" evidence="1">
    <location>
        <begin position="510"/>
        <end position="523"/>
    </location>
</feature>